<comment type="subcellular location">
    <subcellularLocation>
        <location evidence="1">Nucleus</location>
    </subcellularLocation>
</comment>
<feature type="region of interest" description="Disordered" evidence="5">
    <location>
        <begin position="344"/>
        <end position="369"/>
    </location>
</feature>
<keyword evidence="3" id="KW-0159">Chromosome partition</keyword>
<dbReference type="InterPro" id="IPR036390">
    <property type="entry name" value="WH_DNA-bd_sf"/>
</dbReference>
<evidence type="ECO:0000256" key="3">
    <source>
        <dbReference type="ARBA" id="ARBA00022829"/>
    </source>
</evidence>
<evidence type="ECO:0000313" key="9">
    <source>
        <dbReference type="Proteomes" id="UP001591681"/>
    </source>
</evidence>
<gene>
    <name evidence="8" type="ORF">ACEWY4_018798</name>
</gene>
<comment type="caution">
    <text evidence="8">The sequence shown here is derived from an EMBL/GenBank/DDBJ whole genome shotgun (WGS) entry which is preliminary data.</text>
</comment>
<evidence type="ECO:0008006" key="10">
    <source>
        <dbReference type="Google" id="ProtNLM"/>
    </source>
</evidence>
<keyword evidence="9" id="KW-1185">Reference proteome</keyword>
<feature type="compositionally biased region" description="Polar residues" evidence="5">
    <location>
        <begin position="241"/>
        <end position="253"/>
    </location>
</feature>
<evidence type="ECO:0000259" key="6">
    <source>
        <dbReference type="Pfam" id="PF04824"/>
    </source>
</evidence>
<evidence type="ECO:0000256" key="2">
    <source>
        <dbReference type="ARBA" id="ARBA00009870"/>
    </source>
</evidence>
<dbReference type="InterPro" id="IPR023093">
    <property type="entry name" value="ScpA-like_C"/>
</dbReference>
<feature type="compositionally biased region" description="Basic residues" evidence="5">
    <location>
        <begin position="263"/>
        <end position="272"/>
    </location>
</feature>
<feature type="region of interest" description="Disordered" evidence="5">
    <location>
        <begin position="215"/>
        <end position="289"/>
    </location>
</feature>
<dbReference type="Pfam" id="PF04825">
    <property type="entry name" value="Rad21_Rec8_N"/>
    <property type="match status" value="1"/>
</dbReference>
<dbReference type="EMBL" id="JBHFQA010000016">
    <property type="protein sequence ID" value="KAL2085478.1"/>
    <property type="molecule type" value="Genomic_DNA"/>
</dbReference>
<evidence type="ECO:0000313" key="8">
    <source>
        <dbReference type="EMBL" id="KAL2085478.1"/>
    </source>
</evidence>
<dbReference type="Pfam" id="PF04824">
    <property type="entry name" value="Rad21_Rec8"/>
    <property type="match status" value="1"/>
</dbReference>
<dbReference type="PANTHER" id="PTHR12585:SF27">
    <property type="entry name" value="MEIOTIC RECOMBINATION PROTEIN REC8 HOMOLOG"/>
    <property type="match status" value="1"/>
</dbReference>
<dbReference type="InterPro" id="IPR006910">
    <property type="entry name" value="Rad21_Rec8_N"/>
</dbReference>
<reference evidence="8 9" key="1">
    <citation type="submission" date="2024-09" db="EMBL/GenBank/DDBJ databases">
        <title>A chromosome-level genome assembly of Gray's grenadier anchovy, Coilia grayii.</title>
        <authorList>
            <person name="Fu Z."/>
        </authorList>
    </citation>
    <scope>NUCLEOTIDE SEQUENCE [LARGE SCALE GENOMIC DNA]</scope>
    <source>
        <strain evidence="8">G4</strain>
        <tissue evidence="8">Muscle</tissue>
    </source>
</reference>
<feature type="domain" description="Rad21/Rec8-like protein C-terminal eukaryotic" evidence="6">
    <location>
        <begin position="475"/>
        <end position="525"/>
    </location>
</feature>
<protein>
    <recommendedName>
        <fullName evidence="10">Meiotic recombination protein REC8 homolog</fullName>
    </recommendedName>
</protein>
<dbReference type="InterPro" id="IPR039781">
    <property type="entry name" value="Rad21/Rec8-like"/>
</dbReference>
<feature type="domain" description="Rad21/Rec8-like protein N-terminal" evidence="7">
    <location>
        <begin position="38"/>
        <end position="90"/>
    </location>
</feature>
<dbReference type="GO" id="GO:0005634">
    <property type="term" value="C:nucleus"/>
    <property type="evidence" value="ECO:0007669"/>
    <property type="project" value="UniProtKB-SubCell"/>
</dbReference>
<dbReference type="SUPFAM" id="SSF46785">
    <property type="entry name" value="Winged helix' DNA-binding domain"/>
    <property type="match status" value="1"/>
</dbReference>
<comment type="similarity">
    <text evidence="2">Belongs to the rad21 family.</text>
</comment>
<dbReference type="Gene3D" id="1.10.10.580">
    <property type="entry name" value="Structural maintenance of chromosome 1. Chain E"/>
    <property type="match status" value="1"/>
</dbReference>
<dbReference type="Proteomes" id="UP001591681">
    <property type="component" value="Unassembled WGS sequence"/>
</dbReference>
<dbReference type="InterPro" id="IPR006909">
    <property type="entry name" value="Rad21/Rec8_C_eu"/>
</dbReference>
<accession>A0ABD1JE87</accession>
<evidence type="ECO:0000256" key="4">
    <source>
        <dbReference type="ARBA" id="ARBA00023242"/>
    </source>
</evidence>
<dbReference type="PANTHER" id="PTHR12585">
    <property type="entry name" value="SCC1 / RAD21 FAMILY MEMBER"/>
    <property type="match status" value="1"/>
</dbReference>
<evidence type="ECO:0000256" key="1">
    <source>
        <dbReference type="ARBA" id="ARBA00004123"/>
    </source>
</evidence>
<evidence type="ECO:0000256" key="5">
    <source>
        <dbReference type="SAM" id="MobiDB-lite"/>
    </source>
</evidence>
<organism evidence="8 9">
    <name type="scientific">Coilia grayii</name>
    <name type="common">Gray's grenadier anchovy</name>
    <dbReference type="NCBI Taxonomy" id="363190"/>
    <lineage>
        <taxon>Eukaryota</taxon>
        <taxon>Metazoa</taxon>
        <taxon>Chordata</taxon>
        <taxon>Craniata</taxon>
        <taxon>Vertebrata</taxon>
        <taxon>Euteleostomi</taxon>
        <taxon>Actinopterygii</taxon>
        <taxon>Neopterygii</taxon>
        <taxon>Teleostei</taxon>
        <taxon>Clupei</taxon>
        <taxon>Clupeiformes</taxon>
        <taxon>Clupeoidei</taxon>
        <taxon>Engraulidae</taxon>
        <taxon>Coilinae</taxon>
        <taxon>Coilia</taxon>
    </lineage>
</organism>
<dbReference type="GO" id="GO:0007059">
    <property type="term" value="P:chromosome segregation"/>
    <property type="evidence" value="ECO:0007669"/>
    <property type="project" value="UniProtKB-KW"/>
</dbReference>
<dbReference type="AlphaFoldDB" id="A0ABD1JE87"/>
<evidence type="ECO:0000259" key="7">
    <source>
        <dbReference type="Pfam" id="PF04825"/>
    </source>
</evidence>
<name>A0ABD1JE87_9TELE</name>
<keyword evidence="4" id="KW-0539">Nucleus</keyword>
<proteinExistence type="inferred from homology"/>
<sequence>MFYYPTVLQHRSGCFSAICEDIMDYVTVRVLPEHPSLPRPRFSLYLSSQLYYGVVIIYHRQCAFLLDEIQQSIEKLLRLQKHVRIDMPELEQTVDIPAVLMEEDLDPFFGQMRMDDMPSPSQLAQFSSFLEAYSPEHPQRTPSPEAEAPLHIASPEAITLKEAEPGALRMPEFLGEELMEPNEQDIDMLLKEPSERTVEEAVERQDEARLGEVVEAAPSSDVAPAITPPPTTSPPTRETSDQNGGMIQESTSLELEPSDVQPKRKGARRRKQLSIDRQTQISSPEMDRQTKNLLCDTVALDEVPVRVAAERRVSAEELASGPYSGVLNPALRLLWKQRAVLRRRPGRRRPREEEELEEEEEKREGYHDLSEHLSELEARRRQDDSSGQIPKDSAESGLYVSVISAPCDPQLDISKEGKTQDLTSVPVGRSAEEGPMEPIFEEEPLIQAGVALPPQAEDDTTTDSLMANSLLEQSEEIAFDSLLPPEANRRTVAQTFYKMLELANEGKLKACQAKPFDPITLTLGSHLP</sequence>